<dbReference type="RefSeq" id="WP_182868916.1">
    <property type="nucleotide sequence ID" value="NZ_AP022638.1"/>
</dbReference>
<sequence>MAENSGVFLLQGEDSLVPMQPGHFAAEDHFQRLLARFPELLVGDQIDPQNPRRWILVKREQAISTGEMGSPTWAVDLVFLDQDGIPTLVEIKRKEDSRLRRGVVGQMLDYAANCGTYWTAEALQAGFENSCQDTGQSHEEVLAGLLEPGTTPPEFWEQVRTNLKATNIRLLFVADAIPIELRRVVAFLNEQMDAVEVLAVELRQFVGGDLKTIVPTVYGHRSISPKRATALQRWNEASLFAQFEQTVDEKELAVARAIYEWMLKGGRKVIFGNGRDYGSVYPVFKPNGVSINPAVLSTYDGLRLQFGALDNKPVFGLIPARQALMQQFNAIEGVALKDSDLTKYPSIPLRTIAADPEGETKVLNALRWMEKQIEQA</sequence>
<reference evidence="2" key="2">
    <citation type="submission" date="2020-05" db="EMBL/GenBank/DDBJ databases">
        <title>Complete genome sequence of Bradyrhizobium diazoefficiens XF6 isolated from soybean nodule.</title>
        <authorList>
            <person name="Noda R."/>
            <person name="Kakizaki K."/>
            <person name="Minamisawa K."/>
        </authorList>
    </citation>
    <scope>NUCLEOTIDE SEQUENCE</scope>
    <source>
        <strain evidence="2">XF6</strain>
    </source>
</reference>
<dbReference type="SUPFAM" id="SSF109998">
    <property type="entry name" value="Triger factor/SurA peptide-binding domain-like"/>
    <property type="match status" value="1"/>
</dbReference>
<dbReference type="Gene3D" id="3.40.1350.10">
    <property type="match status" value="1"/>
</dbReference>
<evidence type="ECO:0000313" key="1">
    <source>
        <dbReference type="EMBL" id="BCE58758.1"/>
    </source>
</evidence>
<evidence type="ECO:0008006" key="3">
    <source>
        <dbReference type="Google" id="ProtNLM"/>
    </source>
</evidence>
<gene>
    <name evidence="1" type="ORF">XF5B_62700</name>
    <name evidence="2" type="ORF">XF6B_62360</name>
</gene>
<dbReference type="EMBL" id="AP023096">
    <property type="protein sequence ID" value="BCE67437.1"/>
    <property type="molecule type" value="Genomic_DNA"/>
</dbReference>
<dbReference type="EMBL" id="AP023095">
    <property type="protein sequence ID" value="BCE58758.1"/>
    <property type="molecule type" value="Genomic_DNA"/>
</dbReference>
<dbReference type="InterPro" id="IPR027304">
    <property type="entry name" value="Trigger_fact/SurA_dom_sf"/>
</dbReference>
<dbReference type="AlphaFoldDB" id="A0A810AUF0"/>
<name>A0A810AUF0_9BRAD</name>
<evidence type="ECO:0000313" key="2">
    <source>
        <dbReference type="EMBL" id="BCE67437.1"/>
    </source>
</evidence>
<proteinExistence type="predicted"/>
<accession>A0A810AUF0</accession>
<reference evidence="1" key="1">
    <citation type="submission" date="2020-05" db="EMBL/GenBank/DDBJ databases">
        <title>Complete genome sequence of Bradyrhizobium diazoefficiens XF5 isolated from soybean nodule.</title>
        <authorList>
            <person name="Noda R."/>
            <person name="Kakizaki K."/>
            <person name="Minamisawa K."/>
        </authorList>
    </citation>
    <scope>NUCLEOTIDE SEQUENCE</scope>
    <source>
        <strain evidence="1">XF5</strain>
    </source>
</reference>
<organism evidence="2">
    <name type="scientific">Bradyrhizobium diazoefficiens</name>
    <dbReference type="NCBI Taxonomy" id="1355477"/>
    <lineage>
        <taxon>Bacteria</taxon>
        <taxon>Pseudomonadati</taxon>
        <taxon>Pseudomonadota</taxon>
        <taxon>Alphaproteobacteria</taxon>
        <taxon>Hyphomicrobiales</taxon>
        <taxon>Nitrobacteraceae</taxon>
        <taxon>Bradyrhizobium</taxon>
    </lineage>
</organism>
<dbReference type="GO" id="GO:0003676">
    <property type="term" value="F:nucleic acid binding"/>
    <property type="evidence" value="ECO:0007669"/>
    <property type="project" value="InterPro"/>
</dbReference>
<dbReference type="InterPro" id="IPR011856">
    <property type="entry name" value="tRNA_endonuc-like_dom_sf"/>
</dbReference>
<protein>
    <recommendedName>
        <fullName evidence="3">DUF91 domain-containing protein</fullName>
    </recommendedName>
</protein>